<feature type="region of interest" description="Disordered" evidence="11">
    <location>
        <begin position="228"/>
        <end position="298"/>
    </location>
</feature>
<evidence type="ECO:0000256" key="2">
    <source>
        <dbReference type="ARBA" id="ARBA00008398"/>
    </source>
</evidence>
<keyword evidence="6 10" id="KW-0067">ATP-binding</keyword>
<protein>
    <recommendedName>
        <fullName evidence="10">Origin recognition complex subunit 1</fullName>
    </recommendedName>
</protein>
<keyword evidence="4" id="KW-0479">Metal-binding</keyword>
<evidence type="ECO:0000256" key="7">
    <source>
        <dbReference type="ARBA" id="ARBA00022842"/>
    </source>
</evidence>
<keyword evidence="8 10" id="KW-0238">DNA-binding</keyword>
<accession>A0A2K3Q760</accession>
<name>A0A2K3Q760_9HYPO</name>
<dbReference type="FunFam" id="3.40.50.300:FF:000199">
    <property type="entry name" value="Origin recognition complex subunit 1"/>
    <property type="match status" value="1"/>
</dbReference>
<keyword evidence="14" id="KW-1185">Reference proteome</keyword>
<evidence type="ECO:0000313" key="13">
    <source>
        <dbReference type="EMBL" id="PNY23406.1"/>
    </source>
</evidence>
<reference evidence="13 14" key="1">
    <citation type="submission" date="2017-08" db="EMBL/GenBank/DDBJ databases">
        <title>Harnessing the power of phylogenomics to disentangle the directionality and signatures of interkingdom host jumping in the parasitic fungal genus Tolypocladium.</title>
        <authorList>
            <person name="Quandt C.A."/>
            <person name="Patterson W."/>
            <person name="Spatafora J.W."/>
        </authorList>
    </citation>
    <scope>NUCLEOTIDE SEQUENCE [LARGE SCALE GENOMIC DNA]</scope>
    <source>
        <strain evidence="13 14">CBS 113982</strain>
    </source>
</reference>
<dbReference type="EMBL" id="NRSZ01001102">
    <property type="protein sequence ID" value="PNY23406.1"/>
    <property type="molecule type" value="Genomic_DNA"/>
</dbReference>
<proteinExistence type="inferred from homology"/>
<dbReference type="Pfam" id="PF00004">
    <property type="entry name" value="AAA"/>
    <property type="match status" value="1"/>
</dbReference>
<comment type="caution">
    <text evidence="13">The sequence shown here is derived from an EMBL/GenBank/DDBJ whole genome shotgun (WGS) entry which is preliminary data.</text>
</comment>
<dbReference type="SMART" id="SM00382">
    <property type="entry name" value="AAA"/>
    <property type="match status" value="1"/>
</dbReference>
<dbReference type="PROSITE" id="PS51038">
    <property type="entry name" value="BAH"/>
    <property type="match status" value="1"/>
</dbReference>
<dbReference type="CDD" id="cd18139">
    <property type="entry name" value="HLD_clamp_RarA"/>
    <property type="match status" value="1"/>
</dbReference>
<dbReference type="InterPro" id="IPR003959">
    <property type="entry name" value="ATPase_AAA_core"/>
</dbReference>
<evidence type="ECO:0000259" key="12">
    <source>
        <dbReference type="PROSITE" id="PS51038"/>
    </source>
</evidence>
<dbReference type="STRING" id="45235.A0A2K3Q760"/>
<dbReference type="GO" id="GO:0005524">
    <property type="term" value="F:ATP binding"/>
    <property type="evidence" value="ECO:0007669"/>
    <property type="project" value="UniProtKB-KW"/>
</dbReference>
<comment type="function">
    <text evidence="10">Component of the origin recognition complex (ORC) that binds origins of replication. DNA-binding is ATP-dependent, however specific DNA sequences that define origins of replication have not been identified so far. ORC is required to assemble the pre-replication complex necessary to initiate DNA replication.</text>
</comment>
<organism evidence="13 14">
    <name type="scientific">Tolypocladium capitatum</name>
    <dbReference type="NCBI Taxonomy" id="45235"/>
    <lineage>
        <taxon>Eukaryota</taxon>
        <taxon>Fungi</taxon>
        <taxon>Dikarya</taxon>
        <taxon>Ascomycota</taxon>
        <taxon>Pezizomycotina</taxon>
        <taxon>Sordariomycetes</taxon>
        <taxon>Hypocreomycetidae</taxon>
        <taxon>Hypocreales</taxon>
        <taxon>Ophiocordycipitaceae</taxon>
        <taxon>Tolypocladium</taxon>
    </lineage>
</organism>
<dbReference type="Proteomes" id="UP000236621">
    <property type="component" value="Unassembled WGS sequence"/>
</dbReference>
<keyword evidence="5 10" id="KW-0547">Nucleotide-binding</keyword>
<dbReference type="SMART" id="SM00439">
    <property type="entry name" value="BAH"/>
    <property type="match status" value="1"/>
</dbReference>
<dbReference type="GO" id="GO:0005664">
    <property type="term" value="C:nuclear origin of replication recognition complex"/>
    <property type="evidence" value="ECO:0007669"/>
    <property type="project" value="TreeGrafter"/>
</dbReference>
<dbReference type="InterPro" id="IPR003593">
    <property type="entry name" value="AAA+_ATPase"/>
</dbReference>
<comment type="similarity">
    <text evidence="2 10">Belongs to the ORC1 family.</text>
</comment>
<evidence type="ECO:0000256" key="5">
    <source>
        <dbReference type="ARBA" id="ARBA00022741"/>
    </source>
</evidence>
<evidence type="ECO:0000256" key="3">
    <source>
        <dbReference type="ARBA" id="ARBA00022705"/>
    </source>
</evidence>
<dbReference type="Pfam" id="PF01426">
    <property type="entry name" value="BAH"/>
    <property type="match status" value="1"/>
</dbReference>
<dbReference type="AlphaFoldDB" id="A0A2K3Q760"/>
<dbReference type="SUPFAM" id="SSF52540">
    <property type="entry name" value="P-loop containing nucleoside triphosphate hydrolases"/>
    <property type="match status" value="1"/>
</dbReference>
<dbReference type="SUPFAM" id="SSF82061">
    <property type="entry name" value="BAH domain"/>
    <property type="match status" value="1"/>
</dbReference>
<keyword evidence="9 10" id="KW-0539">Nucleus</keyword>
<evidence type="ECO:0000256" key="1">
    <source>
        <dbReference type="ARBA" id="ARBA00004123"/>
    </source>
</evidence>
<keyword evidence="7" id="KW-0460">Magnesium</keyword>
<dbReference type="InterPro" id="IPR043151">
    <property type="entry name" value="BAH_sf"/>
</dbReference>
<evidence type="ECO:0000256" key="8">
    <source>
        <dbReference type="ARBA" id="ARBA00023125"/>
    </source>
</evidence>
<dbReference type="CDD" id="cd00009">
    <property type="entry name" value="AAA"/>
    <property type="match status" value="1"/>
</dbReference>
<keyword evidence="3 10" id="KW-0235">DNA replication</keyword>
<feature type="domain" description="BAH" evidence="12">
    <location>
        <begin position="78"/>
        <end position="204"/>
    </location>
</feature>
<evidence type="ECO:0000313" key="14">
    <source>
        <dbReference type="Proteomes" id="UP000236621"/>
    </source>
</evidence>
<dbReference type="GO" id="GO:0016887">
    <property type="term" value="F:ATP hydrolysis activity"/>
    <property type="evidence" value="ECO:0007669"/>
    <property type="project" value="InterPro"/>
</dbReference>
<evidence type="ECO:0000256" key="11">
    <source>
        <dbReference type="SAM" id="MobiDB-lite"/>
    </source>
</evidence>
<dbReference type="GO" id="GO:0003688">
    <property type="term" value="F:DNA replication origin binding"/>
    <property type="evidence" value="ECO:0007669"/>
    <property type="project" value="TreeGrafter"/>
</dbReference>
<comment type="subunit">
    <text evidence="10">ORC is composed of six subunits.</text>
</comment>
<feature type="region of interest" description="Disordered" evidence="11">
    <location>
        <begin position="1"/>
        <end position="66"/>
    </location>
</feature>
<comment type="subcellular location">
    <subcellularLocation>
        <location evidence="1 10">Nucleus</location>
    </subcellularLocation>
</comment>
<dbReference type="GO" id="GO:0006270">
    <property type="term" value="P:DNA replication initiation"/>
    <property type="evidence" value="ECO:0007669"/>
    <property type="project" value="TreeGrafter"/>
</dbReference>
<evidence type="ECO:0000256" key="6">
    <source>
        <dbReference type="ARBA" id="ARBA00022840"/>
    </source>
</evidence>
<feature type="region of interest" description="Disordered" evidence="11">
    <location>
        <begin position="554"/>
        <end position="574"/>
    </location>
</feature>
<feature type="compositionally biased region" description="Basic residues" evidence="11">
    <location>
        <begin position="228"/>
        <end position="237"/>
    </location>
</feature>
<evidence type="ECO:0000256" key="4">
    <source>
        <dbReference type="ARBA" id="ARBA00022723"/>
    </source>
</evidence>
<sequence>MAPQSLVKRDAGPQSRRKRPLPGITRDDSDDELGSDDLPWQWIYNVESPGRTGDDSPSERKRRKVSGSKIVAARMGSFECRVGDCVLLKADGSNEAWIAIICEFIEDDGEGNKAANFMWFSTEKEIRNKDKKRSDFHWNELYISPSWDVNPLASINGKANVTSLETFLSKFPSGKIPRHYPEFGKTFVCRRGCNTRTASYTNEFVWEDIYQGGDDVFDLIKRIEKGTKAVRGRRKARSQSPQDASYLPKTPTKGGARSVRTPQSKRGHVEPGSRSQKRGTGKKLEFTPLATRKLSPSSVQSSPFQIARSRLHVSSVPASLPCREGEFSLVYSHLEAAITEGTGNCIYISGTPGTGKTATVREVISRLEDAVGSDELDDFIFVEINGMKITDPHQSYTMLWEALKGQRSSPSQALDLLEREFSNPSPRRIPCVVLMDELDQLVTKNQAVMYNFFNWPTLRHSRLIVLAVANTMDLPERTLSNKISSRLGLTRITFPGYTHEQLMKIIQSRLEGVPGNIVDPDAIQFASRKVAAVSGDARRALDICRRAVELAESDIQGDPMTPSKSGSHDPSRRGRVTISTVKKAINEATTNPIQQHLRGLPLMSKLFIAALLMRVRRTGLMETTFGETLDELQRATVHSSPLTPGMALILNNGARGTQANGHRLFTRPSYVHTAALDLVAAGLINLEAHRAERSSKLRLAISDDEVKMALRDDGELKAMGIEI</sequence>
<dbReference type="InterPro" id="IPR027417">
    <property type="entry name" value="P-loop_NTPase"/>
</dbReference>
<dbReference type="Pfam" id="PF22606">
    <property type="entry name" value="Cdc6-ORC-like_ATPase_lid"/>
    <property type="match status" value="1"/>
</dbReference>
<dbReference type="Gene3D" id="1.10.8.60">
    <property type="match status" value="1"/>
</dbReference>
<dbReference type="InterPro" id="IPR054425">
    <property type="entry name" value="Cdc6_ORC1-like_ATPase_lid"/>
</dbReference>
<dbReference type="PANTHER" id="PTHR10763">
    <property type="entry name" value="CELL DIVISION CONTROL PROTEIN 6-RELATED"/>
    <property type="match status" value="1"/>
</dbReference>
<evidence type="ECO:0000256" key="10">
    <source>
        <dbReference type="RuleBase" id="RU365058"/>
    </source>
</evidence>
<gene>
    <name evidence="13" type="ORF">TCAP_06650</name>
</gene>
<dbReference type="GO" id="GO:0046872">
    <property type="term" value="F:metal ion binding"/>
    <property type="evidence" value="ECO:0007669"/>
    <property type="project" value="UniProtKB-KW"/>
</dbReference>
<dbReference type="GO" id="GO:0003682">
    <property type="term" value="F:chromatin binding"/>
    <property type="evidence" value="ECO:0007669"/>
    <property type="project" value="InterPro"/>
</dbReference>
<evidence type="ECO:0000256" key="9">
    <source>
        <dbReference type="ARBA" id="ARBA00023242"/>
    </source>
</evidence>
<dbReference type="Gene3D" id="3.40.50.300">
    <property type="entry name" value="P-loop containing nucleotide triphosphate hydrolases"/>
    <property type="match status" value="1"/>
</dbReference>
<dbReference type="GO" id="GO:0033314">
    <property type="term" value="P:mitotic DNA replication checkpoint signaling"/>
    <property type="evidence" value="ECO:0007669"/>
    <property type="project" value="TreeGrafter"/>
</dbReference>
<dbReference type="InterPro" id="IPR050311">
    <property type="entry name" value="ORC1/CDC6"/>
</dbReference>
<dbReference type="PANTHER" id="PTHR10763:SF23">
    <property type="entry name" value="ORIGIN RECOGNITION COMPLEX SUBUNIT 1"/>
    <property type="match status" value="1"/>
</dbReference>
<dbReference type="OrthoDB" id="1926878at2759"/>
<dbReference type="Gene3D" id="2.30.30.490">
    <property type="match status" value="1"/>
</dbReference>
<dbReference type="InterPro" id="IPR001025">
    <property type="entry name" value="BAH_dom"/>
</dbReference>